<feature type="region of interest" description="Disordered" evidence="1">
    <location>
        <begin position="53"/>
        <end position="73"/>
    </location>
</feature>
<keyword evidence="4" id="KW-1185">Reference proteome</keyword>
<evidence type="ECO:0000313" key="3">
    <source>
        <dbReference type="EMBL" id="PWA62028.1"/>
    </source>
</evidence>
<organism evidence="3 4">
    <name type="scientific">Artemisia annua</name>
    <name type="common">Sweet wormwood</name>
    <dbReference type="NCBI Taxonomy" id="35608"/>
    <lineage>
        <taxon>Eukaryota</taxon>
        <taxon>Viridiplantae</taxon>
        <taxon>Streptophyta</taxon>
        <taxon>Embryophyta</taxon>
        <taxon>Tracheophyta</taxon>
        <taxon>Spermatophyta</taxon>
        <taxon>Magnoliopsida</taxon>
        <taxon>eudicotyledons</taxon>
        <taxon>Gunneridae</taxon>
        <taxon>Pentapetalae</taxon>
        <taxon>asterids</taxon>
        <taxon>campanulids</taxon>
        <taxon>Asterales</taxon>
        <taxon>Asteraceae</taxon>
        <taxon>Asteroideae</taxon>
        <taxon>Anthemideae</taxon>
        <taxon>Artemisiinae</taxon>
        <taxon>Artemisia</taxon>
    </lineage>
</organism>
<protein>
    <recommendedName>
        <fullName evidence="5">Transmembrane protein</fullName>
    </recommendedName>
</protein>
<evidence type="ECO:0000313" key="4">
    <source>
        <dbReference type="Proteomes" id="UP000245207"/>
    </source>
</evidence>
<sequence>MKSFSIVCVFLALLLLVYTNPIEAGRVLHMKNGFTDLKNANFLVFQSLPKGPVTPSGPSGCTYIPGSNGRPCP</sequence>
<proteinExistence type="predicted"/>
<feature type="signal peptide" evidence="2">
    <location>
        <begin position="1"/>
        <end position="24"/>
    </location>
</feature>
<evidence type="ECO:0008006" key="5">
    <source>
        <dbReference type="Google" id="ProtNLM"/>
    </source>
</evidence>
<dbReference type="Proteomes" id="UP000245207">
    <property type="component" value="Unassembled WGS sequence"/>
</dbReference>
<accession>A0A2U1MLA2</accession>
<name>A0A2U1MLA2_ARTAN</name>
<dbReference type="PANTHER" id="PTHR33592:SF5">
    <property type="entry name" value="TRANSMEMBRANE PROTEIN"/>
    <property type="match status" value="1"/>
</dbReference>
<evidence type="ECO:0000256" key="2">
    <source>
        <dbReference type="SAM" id="SignalP"/>
    </source>
</evidence>
<evidence type="ECO:0000256" key="1">
    <source>
        <dbReference type="SAM" id="MobiDB-lite"/>
    </source>
</evidence>
<dbReference type="AlphaFoldDB" id="A0A2U1MLA2"/>
<reference evidence="3 4" key="1">
    <citation type="journal article" date="2018" name="Mol. Plant">
        <title>The genome of Artemisia annua provides insight into the evolution of Asteraceae family and artemisinin biosynthesis.</title>
        <authorList>
            <person name="Shen Q."/>
            <person name="Zhang L."/>
            <person name="Liao Z."/>
            <person name="Wang S."/>
            <person name="Yan T."/>
            <person name="Shi P."/>
            <person name="Liu M."/>
            <person name="Fu X."/>
            <person name="Pan Q."/>
            <person name="Wang Y."/>
            <person name="Lv Z."/>
            <person name="Lu X."/>
            <person name="Zhang F."/>
            <person name="Jiang W."/>
            <person name="Ma Y."/>
            <person name="Chen M."/>
            <person name="Hao X."/>
            <person name="Li L."/>
            <person name="Tang Y."/>
            <person name="Lv G."/>
            <person name="Zhou Y."/>
            <person name="Sun X."/>
            <person name="Brodelius P.E."/>
            <person name="Rose J.K.C."/>
            <person name="Tang K."/>
        </authorList>
    </citation>
    <scope>NUCLEOTIDE SEQUENCE [LARGE SCALE GENOMIC DNA]</scope>
    <source>
        <strain evidence="4">cv. Huhao1</strain>
        <tissue evidence="3">Leaf</tissue>
    </source>
</reference>
<dbReference type="EMBL" id="PKPP01004964">
    <property type="protein sequence ID" value="PWA62028.1"/>
    <property type="molecule type" value="Genomic_DNA"/>
</dbReference>
<gene>
    <name evidence="3" type="ORF">CTI12_AA365330</name>
</gene>
<keyword evidence="2" id="KW-0732">Signal</keyword>
<comment type="caution">
    <text evidence="3">The sequence shown here is derived from an EMBL/GenBank/DDBJ whole genome shotgun (WGS) entry which is preliminary data.</text>
</comment>
<feature type="chain" id="PRO_5015755326" description="Transmembrane protein" evidence="2">
    <location>
        <begin position="25"/>
        <end position="73"/>
    </location>
</feature>
<dbReference type="OrthoDB" id="976687at2759"/>
<dbReference type="PANTHER" id="PTHR33592">
    <property type="entry name" value="TRANSMEMBRANE PROTEIN"/>
    <property type="match status" value="1"/>
</dbReference>